<name>K0R6Y7_THAOC</name>
<feature type="region of interest" description="Disordered" evidence="1">
    <location>
        <begin position="24"/>
        <end position="43"/>
    </location>
</feature>
<evidence type="ECO:0000313" key="2">
    <source>
        <dbReference type="EMBL" id="EJK44461.1"/>
    </source>
</evidence>
<evidence type="ECO:0000256" key="1">
    <source>
        <dbReference type="SAM" id="MobiDB-lite"/>
    </source>
</evidence>
<dbReference type="EMBL" id="AGNL01049650">
    <property type="protein sequence ID" value="EJK44461.1"/>
    <property type="molecule type" value="Genomic_DNA"/>
</dbReference>
<dbReference type="OrthoDB" id="200229at2759"/>
<feature type="compositionally biased region" description="Basic and acidic residues" evidence="1">
    <location>
        <begin position="28"/>
        <end position="38"/>
    </location>
</feature>
<dbReference type="AlphaFoldDB" id="K0R6Y7"/>
<organism evidence="2 3">
    <name type="scientific">Thalassiosira oceanica</name>
    <name type="common">Marine diatom</name>
    <dbReference type="NCBI Taxonomy" id="159749"/>
    <lineage>
        <taxon>Eukaryota</taxon>
        <taxon>Sar</taxon>
        <taxon>Stramenopiles</taxon>
        <taxon>Ochrophyta</taxon>
        <taxon>Bacillariophyta</taxon>
        <taxon>Coscinodiscophyceae</taxon>
        <taxon>Thalassiosirophycidae</taxon>
        <taxon>Thalassiosirales</taxon>
        <taxon>Thalassiosiraceae</taxon>
        <taxon>Thalassiosira</taxon>
    </lineage>
</organism>
<feature type="non-terminal residue" evidence="2">
    <location>
        <position position="108"/>
    </location>
</feature>
<gene>
    <name evidence="2" type="ORF">THAOC_36992</name>
</gene>
<comment type="caution">
    <text evidence="2">The sequence shown here is derived from an EMBL/GenBank/DDBJ whole genome shotgun (WGS) entry which is preliminary data.</text>
</comment>
<proteinExistence type="predicted"/>
<keyword evidence="3" id="KW-1185">Reference proteome</keyword>
<evidence type="ECO:0000313" key="3">
    <source>
        <dbReference type="Proteomes" id="UP000266841"/>
    </source>
</evidence>
<dbReference type="Proteomes" id="UP000266841">
    <property type="component" value="Unassembled WGS sequence"/>
</dbReference>
<protein>
    <submittedName>
        <fullName evidence="2">Uncharacterized protein</fullName>
    </submittedName>
</protein>
<reference evidence="2 3" key="1">
    <citation type="journal article" date="2012" name="Genome Biol.">
        <title>Genome and low-iron response of an oceanic diatom adapted to chronic iron limitation.</title>
        <authorList>
            <person name="Lommer M."/>
            <person name="Specht M."/>
            <person name="Roy A.S."/>
            <person name="Kraemer L."/>
            <person name="Andreson R."/>
            <person name="Gutowska M.A."/>
            <person name="Wolf J."/>
            <person name="Bergner S.V."/>
            <person name="Schilhabel M.B."/>
            <person name="Klostermeier U.C."/>
            <person name="Beiko R.G."/>
            <person name="Rosenstiel P."/>
            <person name="Hippler M."/>
            <person name="Laroche J."/>
        </authorList>
    </citation>
    <scope>NUCLEOTIDE SEQUENCE [LARGE SCALE GENOMIC DNA]</scope>
    <source>
        <strain evidence="2 3">CCMP1005</strain>
    </source>
</reference>
<sequence>MSNEAAAQAAESADLAALSLHHRLMASGHERPEDDRTLLPDNDASSLEMIQKRVGKGDVVAINHLAEQHCQGKLGLARMSPRQSRCGQRLQSLDQWRHTTFLAAGTTL</sequence>
<accession>K0R6Y7</accession>